<gene>
    <name evidence="1" type="ORF">M406DRAFT_232427</name>
</gene>
<comment type="caution">
    <text evidence="1">The sequence shown here is derived from an EMBL/GenBank/DDBJ whole genome shotgun (WGS) entry which is preliminary data.</text>
</comment>
<keyword evidence="2" id="KW-1185">Reference proteome</keyword>
<evidence type="ECO:0008006" key="3">
    <source>
        <dbReference type="Google" id="ProtNLM"/>
    </source>
</evidence>
<reference evidence="1" key="1">
    <citation type="journal article" date="2020" name="Phytopathology">
        <title>Genome sequence of the chestnut blight fungus Cryphonectria parasitica EP155: A fundamental resource for an archetypical invasive plant pathogen.</title>
        <authorList>
            <person name="Crouch J.A."/>
            <person name="Dawe A."/>
            <person name="Aerts A."/>
            <person name="Barry K."/>
            <person name="Churchill A.C.L."/>
            <person name="Grimwood J."/>
            <person name="Hillman B."/>
            <person name="Milgroom M.G."/>
            <person name="Pangilinan J."/>
            <person name="Smith M."/>
            <person name="Salamov A."/>
            <person name="Schmutz J."/>
            <person name="Yadav J."/>
            <person name="Grigoriev I.V."/>
            <person name="Nuss D."/>
        </authorList>
    </citation>
    <scope>NUCLEOTIDE SEQUENCE</scope>
    <source>
        <strain evidence="1">EP155</strain>
    </source>
</reference>
<dbReference type="PANTHER" id="PTHR39596">
    <property type="match status" value="1"/>
</dbReference>
<dbReference type="Proteomes" id="UP000803844">
    <property type="component" value="Unassembled WGS sequence"/>
</dbReference>
<feature type="non-terminal residue" evidence="1">
    <location>
        <position position="309"/>
    </location>
</feature>
<dbReference type="EMBL" id="MU032346">
    <property type="protein sequence ID" value="KAF3767954.1"/>
    <property type="molecule type" value="Genomic_DNA"/>
</dbReference>
<organism evidence="1 2">
    <name type="scientific">Cryphonectria parasitica (strain ATCC 38755 / EP155)</name>
    <dbReference type="NCBI Taxonomy" id="660469"/>
    <lineage>
        <taxon>Eukaryota</taxon>
        <taxon>Fungi</taxon>
        <taxon>Dikarya</taxon>
        <taxon>Ascomycota</taxon>
        <taxon>Pezizomycotina</taxon>
        <taxon>Sordariomycetes</taxon>
        <taxon>Sordariomycetidae</taxon>
        <taxon>Diaporthales</taxon>
        <taxon>Cryphonectriaceae</taxon>
        <taxon>Cryphonectria-Endothia species complex</taxon>
        <taxon>Cryphonectria</taxon>
    </lineage>
</organism>
<proteinExistence type="predicted"/>
<dbReference type="GeneID" id="63833030"/>
<dbReference type="PANTHER" id="PTHR39596:SF2">
    <property type="entry name" value="HET DOMAIN PROTEIN (AFU_ORTHOLOGUE AFUA_1G17550)-RELATED"/>
    <property type="match status" value="1"/>
</dbReference>
<dbReference type="OrthoDB" id="20872at2759"/>
<evidence type="ECO:0000313" key="1">
    <source>
        <dbReference type="EMBL" id="KAF3767954.1"/>
    </source>
</evidence>
<dbReference type="RefSeq" id="XP_040778915.1">
    <property type="nucleotide sequence ID" value="XM_040915901.1"/>
</dbReference>
<accession>A0A9P4Y7P4</accession>
<dbReference type="AlphaFoldDB" id="A0A9P4Y7P4"/>
<evidence type="ECO:0000313" key="2">
    <source>
        <dbReference type="Proteomes" id="UP000803844"/>
    </source>
</evidence>
<sequence>MSSDVADLLKIIEKAQAQGLCPNRIWRAGSRFSGWRARLLKPLQSFCDSLPENVLSHEDHSACTLDFCEFSSRNFTAVSQYHERYSYQAGDQTIVAQQHGSSKVCFPIEGLFNEALLVKAVESGKLTAWNLDGTATLEHPLPFMAISHVWSDGTGAGAWSSRQVNFCLYKYFRDIAERFSCWGIWWDTLCIPQDRVARAKSLSFMDLNYAYARITLVHDRFLRNLIFEGPDAACFAIVMSAWFTRGWTALELARSRKVKVVFKDSIKDLDYDILDRVEKHNIAAGTLRNLRNAHVSGVDDLLNTLGSRY</sequence>
<protein>
    <recommendedName>
        <fullName evidence="3">Heterokaryon incompatibility domain-containing protein</fullName>
    </recommendedName>
</protein>
<name>A0A9P4Y7P4_CRYP1</name>